<organism evidence="8 9">
    <name type="scientific">Gasterosteus aculeatus aculeatus</name>
    <name type="common">three-spined stickleback</name>
    <dbReference type="NCBI Taxonomy" id="481459"/>
    <lineage>
        <taxon>Eukaryota</taxon>
        <taxon>Metazoa</taxon>
        <taxon>Chordata</taxon>
        <taxon>Craniata</taxon>
        <taxon>Vertebrata</taxon>
        <taxon>Euteleostomi</taxon>
        <taxon>Actinopterygii</taxon>
        <taxon>Neopterygii</taxon>
        <taxon>Teleostei</taxon>
        <taxon>Neoteleostei</taxon>
        <taxon>Acanthomorphata</taxon>
        <taxon>Eupercaria</taxon>
        <taxon>Perciformes</taxon>
        <taxon>Cottioidei</taxon>
        <taxon>Gasterosteales</taxon>
        <taxon>Gasterosteidae</taxon>
        <taxon>Gasterosteus</taxon>
    </lineage>
</organism>
<feature type="transmembrane region" description="Helical" evidence="6">
    <location>
        <begin position="174"/>
        <end position="201"/>
    </location>
</feature>
<protein>
    <recommendedName>
        <fullName evidence="7">SLC26A/SulP transporter domain-containing protein</fullName>
    </recommendedName>
</protein>
<evidence type="ECO:0000256" key="2">
    <source>
        <dbReference type="ARBA" id="ARBA00022692"/>
    </source>
</evidence>
<dbReference type="Pfam" id="PF00916">
    <property type="entry name" value="Sulfate_transp"/>
    <property type="match status" value="1"/>
</dbReference>
<evidence type="ECO:0000256" key="6">
    <source>
        <dbReference type="SAM" id="Phobius"/>
    </source>
</evidence>
<reference evidence="8" key="2">
    <citation type="submission" date="2025-08" db="UniProtKB">
        <authorList>
            <consortium name="Ensembl"/>
        </authorList>
    </citation>
    <scope>IDENTIFICATION</scope>
</reference>
<feature type="transmembrane region" description="Helical" evidence="6">
    <location>
        <begin position="410"/>
        <end position="426"/>
    </location>
</feature>
<dbReference type="GO" id="GO:0008271">
    <property type="term" value="F:secondary active sulfate transmembrane transporter activity"/>
    <property type="evidence" value="ECO:0007669"/>
    <property type="project" value="InterPro"/>
</dbReference>
<feature type="transmembrane region" description="Helical" evidence="6">
    <location>
        <begin position="339"/>
        <end position="359"/>
    </location>
</feature>
<dbReference type="Ensembl" id="ENSGACT00000082163.1">
    <property type="protein sequence ID" value="ENSGACP00000033346.1"/>
    <property type="gene ID" value="ENSGACG00000005775.2"/>
</dbReference>
<evidence type="ECO:0000256" key="1">
    <source>
        <dbReference type="ARBA" id="ARBA00004141"/>
    </source>
</evidence>
<sequence>AMEERRRPGYSVHREVLDEEAVDEIAKKSDSKSSLREKLKKSMRCSGPRLKSCLLGSVPVLSWLPRYSLRDNCLGDLISGISVGIMQLPQGMAYALLASVPAVFGLYSSFYPVLVYFIFGTSKHISLGTFAVLSVMVGGVTERLAPDSNFMIWDNVTNASEVDVVARDAERVKVAAAVTFVSGLFQILLGLVQFGFVVTYLSEPLVRGYTTGAAIHVIVSQLKYTFGIRPVRHSGPLSLIYTVLEICYLLPKTNIGSLVVSIVAIICLILVKELNAYLSKKLPVPIPVELLGIVIATVISWQVNLKDKYGVDVVGLIPSGLQPPVLPDASLFGQVIGDAFALAVVGYGIAISLGRIFALKYGYKVDSNQELIALGLSNSIGGVFQCFAISCSMSRSMVQESTGGKTQVGYAAELPAVLAAIIYVNLQGMMKQFMDIRVLWRSNKVDMLIWVATFILTLLLNPDLGLAAAIGFSMLTVIFRTQLPKYSKLGQVPDTDIYRPLEDYDELKQVPGILIFRSSATLYFANAEMYQEALGEKSGIDITKLLSAKKKLEAKRKRHEKKNAKKAAKRSAANLVRTARDTMTVNDTIEVFVHFIQKRTDHHPSLIDTFQTQLSFYTKVFLLNRKKIFKHGLFTRRGVMWFNYQSSALFLGGVIDNLQTAGFFNDKVTKSCLFSTVHDAVLHCQSAQKHSPHEVSVHIRTQTDPSSQSSTGRFCRIIQQKIRQMC</sequence>
<evidence type="ECO:0000256" key="3">
    <source>
        <dbReference type="ARBA" id="ARBA00022989"/>
    </source>
</evidence>
<keyword evidence="3 6" id="KW-1133">Transmembrane helix</keyword>
<dbReference type="Proteomes" id="UP000007635">
    <property type="component" value="Chromosome XII"/>
</dbReference>
<dbReference type="PANTHER" id="PTHR11814">
    <property type="entry name" value="SULFATE TRANSPORTER"/>
    <property type="match status" value="1"/>
</dbReference>
<keyword evidence="5" id="KW-0175">Coiled coil</keyword>
<keyword evidence="9" id="KW-1185">Reference proteome</keyword>
<reference evidence="8" key="3">
    <citation type="submission" date="2025-09" db="UniProtKB">
        <authorList>
            <consortium name="Ensembl"/>
        </authorList>
    </citation>
    <scope>IDENTIFICATION</scope>
</reference>
<reference evidence="8 9" key="1">
    <citation type="journal article" date="2021" name="G3 (Bethesda)">
        <title>Improved contiguity of the threespine stickleback genome using long-read sequencing.</title>
        <authorList>
            <person name="Nath S."/>
            <person name="Shaw D.E."/>
            <person name="White M.A."/>
        </authorList>
    </citation>
    <scope>NUCLEOTIDE SEQUENCE [LARGE SCALE GENOMIC DNA]</scope>
    <source>
        <strain evidence="8 9">Lake Benthic</strain>
    </source>
</reference>
<dbReference type="AlphaFoldDB" id="A0AAQ4P3F5"/>
<evidence type="ECO:0000259" key="7">
    <source>
        <dbReference type="Pfam" id="PF00916"/>
    </source>
</evidence>
<evidence type="ECO:0000313" key="8">
    <source>
        <dbReference type="Ensembl" id="ENSGACP00000033346.1"/>
    </source>
</evidence>
<dbReference type="GO" id="GO:0016020">
    <property type="term" value="C:membrane"/>
    <property type="evidence" value="ECO:0007669"/>
    <property type="project" value="UniProtKB-SubCell"/>
</dbReference>
<name>A0AAQ4P3F5_GASAC</name>
<accession>A0AAQ4P3F5</accession>
<dbReference type="InterPro" id="IPR011547">
    <property type="entry name" value="SLC26A/SulP_dom"/>
</dbReference>
<dbReference type="GeneTree" id="ENSGT01150000286960"/>
<dbReference type="PROSITE" id="PS01130">
    <property type="entry name" value="SLC26A"/>
    <property type="match status" value="1"/>
</dbReference>
<dbReference type="InterPro" id="IPR001902">
    <property type="entry name" value="SLC26A/SulP_fam"/>
</dbReference>
<dbReference type="Gene3D" id="3.30.750.24">
    <property type="entry name" value="STAS domain"/>
    <property type="match status" value="1"/>
</dbReference>
<evidence type="ECO:0000256" key="5">
    <source>
        <dbReference type="SAM" id="Coils"/>
    </source>
</evidence>
<feature type="transmembrane region" description="Helical" evidence="6">
    <location>
        <begin position="94"/>
        <end position="119"/>
    </location>
</feature>
<evidence type="ECO:0000313" key="9">
    <source>
        <dbReference type="Proteomes" id="UP000007635"/>
    </source>
</evidence>
<feature type="transmembrane region" description="Helical" evidence="6">
    <location>
        <begin position="371"/>
        <end position="390"/>
    </location>
</feature>
<feature type="domain" description="SLC26A/SulP transporter" evidence="7">
    <location>
        <begin position="75"/>
        <end position="453"/>
    </location>
</feature>
<feature type="transmembrane region" description="Helical" evidence="6">
    <location>
        <begin position="447"/>
        <end position="479"/>
    </location>
</feature>
<keyword evidence="2 6" id="KW-0812">Transmembrane</keyword>
<evidence type="ECO:0000256" key="4">
    <source>
        <dbReference type="ARBA" id="ARBA00023136"/>
    </source>
</evidence>
<feature type="transmembrane region" description="Helical" evidence="6">
    <location>
        <begin position="125"/>
        <end position="145"/>
    </location>
</feature>
<dbReference type="InterPro" id="IPR036513">
    <property type="entry name" value="STAS_dom_sf"/>
</dbReference>
<keyword evidence="4 6" id="KW-0472">Membrane</keyword>
<feature type="transmembrane region" description="Helical" evidence="6">
    <location>
        <begin position="254"/>
        <end position="271"/>
    </location>
</feature>
<feature type="transmembrane region" description="Helical" evidence="6">
    <location>
        <begin position="283"/>
        <end position="303"/>
    </location>
</feature>
<feature type="coiled-coil region" evidence="5">
    <location>
        <begin position="542"/>
        <end position="569"/>
    </location>
</feature>
<comment type="subcellular location">
    <subcellularLocation>
        <location evidence="1">Membrane</location>
        <topology evidence="1">Multi-pass membrane protein</topology>
    </subcellularLocation>
</comment>
<proteinExistence type="predicted"/>
<dbReference type="InterPro" id="IPR018045">
    <property type="entry name" value="S04_transporter_CS"/>
</dbReference>